<dbReference type="Gene3D" id="1.10.10.10">
    <property type="entry name" value="Winged helix-like DNA-binding domain superfamily/Winged helix DNA-binding domain"/>
    <property type="match status" value="1"/>
</dbReference>
<dbReference type="OrthoDB" id="9795666at2"/>
<comment type="similarity">
    <text evidence="1">Belongs to the sigma-70 factor family. ECF subfamily.</text>
</comment>
<dbReference type="STRING" id="1120995.SAMN02745245_01355"/>
<dbReference type="InterPro" id="IPR013249">
    <property type="entry name" value="RNA_pol_sigma70_r4_t2"/>
</dbReference>
<dbReference type="SUPFAM" id="SSF88659">
    <property type="entry name" value="Sigma3 and sigma4 domains of RNA polymerase sigma factors"/>
    <property type="match status" value="1"/>
</dbReference>
<feature type="domain" description="RNA polymerase sigma factor 70 region 4 type 2" evidence="6">
    <location>
        <begin position="131"/>
        <end position="178"/>
    </location>
</feature>
<keyword evidence="8" id="KW-1185">Reference proteome</keyword>
<dbReference type="Pfam" id="PF08281">
    <property type="entry name" value="Sigma70_r4_2"/>
    <property type="match status" value="1"/>
</dbReference>
<evidence type="ECO:0000313" key="8">
    <source>
        <dbReference type="Proteomes" id="UP000184032"/>
    </source>
</evidence>
<dbReference type="CDD" id="cd06171">
    <property type="entry name" value="Sigma70_r4"/>
    <property type="match status" value="1"/>
</dbReference>
<dbReference type="AlphaFoldDB" id="A0A1M5T1R0"/>
<dbReference type="GO" id="GO:0006352">
    <property type="term" value="P:DNA-templated transcription initiation"/>
    <property type="evidence" value="ECO:0007669"/>
    <property type="project" value="InterPro"/>
</dbReference>
<feature type="domain" description="RNA polymerase sigma-70 region 2" evidence="5">
    <location>
        <begin position="30"/>
        <end position="96"/>
    </location>
</feature>
<evidence type="ECO:0000313" key="7">
    <source>
        <dbReference type="EMBL" id="SHH44719.1"/>
    </source>
</evidence>
<dbReference type="Gene3D" id="1.10.1740.10">
    <property type="match status" value="1"/>
</dbReference>
<name>A0A1M5T1R0_9FIRM</name>
<evidence type="ECO:0000259" key="5">
    <source>
        <dbReference type="Pfam" id="PF04542"/>
    </source>
</evidence>
<evidence type="ECO:0000259" key="6">
    <source>
        <dbReference type="Pfam" id="PF08281"/>
    </source>
</evidence>
<dbReference type="SUPFAM" id="SSF88946">
    <property type="entry name" value="Sigma2 domain of RNA polymerase sigma factors"/>
    <property type="match status" value="1"/>
</dbReference>
<dbReference type="Pfam" id="PF04542">
    <property type="entry name" value="Sigma70_r2"/>
    <property type="match status" value="1"/>
</dbReference>
<keyword evidence="4" id="KW-0804">Transcription</keyword>
<dbReference type="PANTHER" id="PTHR43133">
    <property type="entry name" value="RNA POLYMERASE ECF-TYPE SIGMA FACTO"/>
    <property type="match status" value="1"/>
</dbReference>
<keyword evidence="2" id="KW-0805">Transcription regulation</keyword>
<dbReference type="RefSeq" id="WP_083529114.1">
    <property type="nucleotide sequence ID" value="NZ_FQXI01000009.1"/>
</dbReference>
<dbReference type="Proteomes" id="UP000184032">
    <property type="component" value="Unassembled WGS sequence"/>
</dbReference>
<dbReference type="GO" id="GO:0003677">
    <property type="term" value="F:DNA binding"/>
    <property type="evidence" value="ECO:0007669"/>
    <property type="project" value="InterPro"/>
</dbReference>
<sequence>MDQELSREHIQNCKEDIGKDEVTLDFISVYDEYYTKVYRYVSYRIDNKSDIEDLTSQVFLKIYSKINNYNFKKGTLPQWIFTIAGNTIRDYYRKNSIRKFLSFDSLGSEIEDSFSIEENAQQTEEYNHLKKIVKGLSKKERTLISLKYGADLSYDDIAKIMNITSNNVGVMLHRTLNKIKENMEGYYE</sequence>
<keyword evidence="3" id="KW-0731">Sigma factor</keyword>
<evidence type="ECO:0000256" key="3">
    <source>
        <dbReference type="ARBA" id="ARBA00023082"/>
    </source>
</evidence>
<accession>A0A1M5T1R0</accession>
<dbReference type="InterPro" id="IPR013324">
    <property type="entry name" value="RNA_pol_sigma_r3/r4-like"/>
</dbReference>
<dbReference type="EMBL" id="FQXI01000009">
    <property type="protein sequence ID" value="SHH44719.1"/>
    <property type="molecule type" value="Genomic_DNA"/>
</dbReference>
<dbReference type="InterPro" id="IPR013325">
    <property type="entry name" value="RNA_pol_sigma_r2"/>
</dbReference>
<dbReference type="PANTHER" id="PTHR43133:SF57">
    <property type="entry name" value="RNA POLYMERASE SIGMA-70 FACTOR"/>
    <property type="match status" value="1"/>
</dbReference>
<dbReference type="InterPro" id="IPR007627">
    <property type="entry name" value="RNA_pol_sigma70_r2"/>
</dbReference>
<evidence type="ECO:0000256" key="2">
    <source>
        <dbReference type="ARBA" id="ARBA00023015"/>
    </source>
</evidence>
<dbReference type="NCBIfam" id="TIGR02937">
    <property type="entry name" value="sigma70-ECF"/>
    <property type="match status" value="1"/>
</dbReference>
<proteinExistence type="inferred from homology"/>
<dbReference type="InterPro" id="IPR039425">
    <property type="entry name" value="RNA_pol_sigma-70-like"/>
</dbReference>
<evidence type="ECO:0000256" key="4">
    <source>
        <dbReference type="ARBA" id="ARBA00023163"/>
    </source>
</evidence>
<evidence type="ECO:0000256" key="1">
    <source>
        <dbReference type="ARBA" id="ARBA00010641"/>
    </source>
</evidence>
<protein>
    <submittedName>
        <fullName evidence="7">RNA polymerase sigma-70 factor, ECF subfamily</fullName>
    </submittedName>
</protein>
<dbReference type="InterPro" id="IPR036388">
    <property type="entry name" value="WH-like_DNA-bd_sf"/>
</dbReference>
<gene>
    <name evidence="7" type="ORF">SAMN02745245_01355</name>
</gene>
<organism evidence="7 8">
    <name type="scientific">Anaerosphaera aminiphila DSM 21120</name>
    <dbReference type="NCBI Taxonomy" id="1120995"/>
    <lineage>
        <taxon>Bacteria</taxon>
        <taxon>Bacillati</taxon>
        <taxon>Bacillota</taxon>
        <taxon>Tissierellia</taxon>
        <taxon>Tissierellales</taxon>
        <taxon>Peptoniphilaceae</taxon>
        <taxon>Anaerosphaera</taxon>
    </lineage>
</organism>
<dbReference type="InterPro" id="IPR014284">
    <property type="entry name" value="RNA_pol_sigma-70_dom"/>
</dbReference>
<reference evidence="8" key="1">
    <citation type="submission" date="2016-11" db="EMBL/GenBank/DDBJ databases">
        <authorList>
            <person name="Varghese N."/>
            <person name="Submissions S."/>
        </authorList>
    </citation>
    <scope>NUCLEOTIDE SEQUENCE [LARGE SCALE GENOMIC DNA]</scope>
    <source>
        <strain evidence="8">DSM 21120</strain>
    </source>
</reference>
<dbReference type="GO" id="GO:0016987">
    <property type="term" value="F:sigma factor activity"/>
    <property type="evidence" value="ECO:0007669"/>
    <property type="project" value="UniProtKB-KW"/>
</dbReference>